<dbReference type="AlphaFoldDB" id="A0A1T4SDM6"/>
<evidence type="ECO:0000259" key="15">
    <source>
        <dbReference type="Pfam" id="PF02563"/>
    </source>
</evidence>
<keyword evidence="10" id="KW-0626">Porin</keyword>
<dbReference type="Pfam" id="PF22461">
    <property type="entry name" value="SLBB_2"/>
    <property type="match status" value="1"/>
</dbReference>
<keyword evidence="11" id="KW-0472">Membrane</keyword>
<organism evidence="18 19">
    <name type="scientific">Enhydrobacter aerosaccus</name>
    <dbReference type="NCBI Taxonomy" id="225324"/>
    <lineage>
        <taxon>Bacteria</taxon>
        <taxon>Pseudomonadati</taxon>
        <taxon>Pseudomonadota</taxon>
        <taxon>Alphaproteobacteria</taxon>
        <taxon>Hyphomicrobiales</taxon>
        <taxon>Enhydrobacter</taxon>
    </lineage>
</organism>
<feature type="domain" description="SLBB" evidence="17">
    <location>
        <begin position="277"/>
        <end position="372"/>
    </location>
</feature>
<dbReference type="InterPro" id="IPR054765">
    <property type="entry name" value="SLBB_dom"/>
</dbReference>
<evidence type="ECO:0000313" key="19">
    <source>
        <dbReference type="Proteomes" id="UP000190092"/>
    </source>
</evidence>
<dbReference type="GO" id="GO:0015288">
    <property type="term" value="F:porin activity"/>
    <property type="evidence" value="ECO:0007669"/>
    <property type="project" value="UniProtKB-KW"/>
</dbReference>
<dbReference type="Pfam" id="PF02563">
    <property type="entry name" value="Poly_export"/>
    <property type="match status" value="1"/>
</dbReference>
<evidence type="ECO:0000256" key="3">
    <source>
        <dbReference type="ARBA" id="ARBA00022448"/>
    </source>
</evidence>
<evidence type="ECO:0000256" key="14">
    <source>
        <dbReference type="ARBA" id="ARBA00023288"/>
    </source>
</evidence>
<accession>A0A1T4SDM6</accession>
<keyword evidence="14" id="KW-0449">Lipoprotein</keyword>
<dbReference type="EMBL" id="FUWJ01000007">
    <property type="protein sequence ID" value="SKA25961.1"/>
    <property type="molecule type" value="Genomic_DNA"/>
</dbReference>
<evidence type="ECO:0000256" key="10">
    <source>
        <dbReference type="ARBA" id="ARBA00023114"/>
    </source>
</evidence>
<comment type="subcellular location">
    <subcellularLocation>
        <location evidence="1">Cell outer membrane</location>
        <topology evidence="1">Multi-pass membrane protein</topology>
    </subcellularLocation>
</comment>
<keyword evidence="9" id="KW-0406">Ion transport</keyword>
<keyword evidence="12" id="KW-0564">Palmitate</keyword>
<dbReference type="InterPro" id="IPR019554">
    <property type="entry name" value="Soluble_ligand-bd"/>
</dbReference>
<dbReference type="PROSITE" id="PS51257">
    <property type="entry name" value="PROKAR_LIPOPROTEIN"/>
    <property type="match status" value="1"/>
</dbReference>
<dbReference type="Gene3D" id="3.30.1950.10">
    <property type="entry name" value="wza like domain"/>
    <property type="match status" value="1"/>
</dbReference>
<dbReference type="GO" id="GO:0009279">
    <property type="term" value="C:cell outer membrane"/>
    <property type="evidence" value="ECO:0007669"/>
    <property type="project" value="UniProtKB-SubCell"/>
</dbReference>
<dbReference type="InterPro" id="IPR049712">
    <property type="entry name" value="Poly_export"/>
</dbReference>
<evidence type="ECO:0000256" key="1">
    <source>
        <dbReference type="ARBA" id="ARBA00004571"/>
    </source>
</evidence>
<dbReference type="PANTHER" id="PTHR33619">
    <property type="entry name" value="POLYSACCHARIDE EXPORT PROTEIN GFCE-RELATED"/>
    <property type="match status" value="1"/>
</dbReference>
<dbReference type="STRING" id="225324.SAMN02745126_04586"/>
<evidence type="ECO:0000256" key="12">
    <source>
        <dbReference type="ARBA" id="ARBA00023139"/>
    </source>
</evidence>
<evidence type="ECO:0000256" key="9">
    <source>
        <dbReference type="ARBA" id="ARBA00023065"/>
    </source>
</evidence>
<keyword evidence="4" id="KW-1134">Transmembrane beta strand</keyword>
<keyword evidence="8" id="KW-0625">Polysaccharide transport</keyword>
<evidence type="ECO:0000256" key="8">
    <source>
        <dbReference type="ARBA" id="ARBA00023047"/>
    </source>
</evidence>
<keyword evidence="6" id="KW-0812">Transmembrane</keyword>
<proteinExistence type="inferred from homology"/>
<gene>
    <name evidence="18" type="ORF">SAMN02745126_04586</name>
</gene>
<evidence type="ECO:0000313" key="18">
    <source>
        <dbReference type="EMBL" id="SKA25961.1"/>
    </source>
</evidence>
<dbReference type="Proteomes" id="UP000190092">
    <property type="component" value="Unassembled WGS sequence"/>
</dbReference>
<keyword evidence="7" id="KW-0732">Signal</keyword>
<feature type="domain" description="Soluble ligand binding" evidence="16">
    <location>
        <begin position="193"/>
        <end position="243"/>
    </location>
</feature>
<evidence type="ECO:0000256" key="2">
    <source>
        <dbReference type="ARBA" id="ARBA00009450"/>
    </source>
</evidence>
<dbReference type="Gene3D" id="3.10.560.10">
    <property type="entry name" value="Outer membrane lipoprotein wza domain like"/>
    <property type="match status" value="2"/>
</dbReference>
<feature type="domain" description="Polysaccharide export protein N-terminal" evidence="15">
    <location>
        <begin position="96"/>
        <end position="186"/>
    </location>
</feature>
<dbReference type="PANTHER" id="PTHR33619:SF3">
    <property type="entry name" value="POLYSACCHARIDE EXPORT PROTEIN GFCE-RELATED"/>
    <property type="match status" value="1"/>
</dbReference>
<comment type="similarity">
    <text evidence="2">Belongs to the BexD/CtrA/VexA family.</text>
</comment>
<dbReference type="InterPro" id="IPR003715">
    <property type="entry name" value="Poly_export_N"/>
</dbReference>
<protein>
    <submittedName>
        <fullName evidence="18">Polysaccharide export outer membrane protein</fullName>
    </submittedName>
</protein>
<dbReference type="GO" id="GO:0046930">
    <property type="term" value="C:pore complex"/>
    <property type="evidence" value="ECO:0007669"/>
    <property type="project" value="UniProtKB-KW"/>
</dbReference>
<evidence type="ECO:0000256" key="11">
    <source>
        <dbReference type="ARBA" id="ARBA00023136"/>
    </source>
</evidence>
<keyword evidence="3" id="KW-0813">Transport</keyword>
<dbReference type="GO" id="GO:0006811">
    <property type="term" value="P:monoatomic ion transport"/>
    <property type="evidence" value="ECO:0007669"/>
    <property type="project" value="UniProtKB-KW"/>
</dbReference>
<dbReference type="GO" id="GO:0015159">
    <property type="term" value="F:polysaccharide transmembrane transporter activity"/>
    <property type="evidence" value="ECO:0007669"/>
    <property type="project" value="InterPro"/>
</dbReference>
<evidence type="ECO:0000256" key="4">
    <source>
        <dbReference type="ARBA" id="ARBA00022452"/>
    </source>
</evidence>
<evidence type="ECO:0000256" key="5">
    <source>
        <dbReference type="ARBA" id="ARBA00022597"/>
    </source>
</evidence>
<name>A0A1T4SDM6_9HYPH</name>
<evidence type="ECO:0000259" key="16">
    <source>
        <dbReference type="Pfam" id="PF10531"/>
    </source>
</evidence>
<keyword evidence="5" id="KW-0762">Sugar transport</keyword>
<keyword evidence="13" id="KW-0998">Cell outer membrane</keyword>
<evidence type="ECO:0000256" key="6">
    <source>
        <dbReference type="ARBA" id="ARBA00022692"/>
    </source>
</evidence>
<keyword evidence="19" id="KW-1185">Reference proteome</keyword>
<evidence type="ECO:0000256" key="7">
    <source>
        <dbReference type="ARBA" id="ARBA00022729"/>
    </source>
</evidence>
<evidence type="ECO:0000259" key="17">
    <source>
        <dbReference type="Pfam" id="PF22461"/>
    </source>
</evidence>
<reference evidence="19" key="1">
    <citation type="submission" date="2017-02" db="EMBL/GenBank/DDBJ databases">
        <authorList>
            <person name="Varghese N."/>
            <person name="Submissions S."/>
        </authorList>
    </citation>
    <scope>NUCLEOTIDE SEQUENCE [LARGE SCALE GENOMIC DNA]</scope>
    <source>
        <strain evidence="19">ATCC 27094</strain>
    </source>
</reference>
<sequence length="406" mass="42886">MREFTVQCGERLWHAMRSCFPIPLVLFVLLALTSCTLPSAGPSRSDILAAAQSPAKGDGIRFALIDLSSRVVTSMENWRTSSLQGTFGNQGGVRTQTIGVGDVIQVSIWEVSSGGLFSSPPVSGSGSTGSRATSIPEQVVGADGSVTIPYAGRIAVAGRSPHQVESLIVERLQNKVVDPQVLVTVTKNLSSTVSVLGEVTSGARIPLSVRGDRILDVVAAAGGVKSPPYETFLTLMRGQRSVRVPMQVLLTDPKENIAVAPDDVISVDKERQTFTAAGATGTNDVLPFDAIGISLEEAIAKAGGLNDLRADPGGVFVIRFEPTASYDQLGYSRPSADEAKEIPVIYRLDMRAPSAFFLAQRFPIHNKDLVFVSNAPAAELQKVGAIISTFLIPAGTSVGIVAVSKR</sequence>
<evidence type="ECO:0000256" key="13">
    <source>
        <dbReference type="ARBA" id="ARBA00023237"/>
    </source>
</evidence>
<dbReference type="Pfam" id="PF10531">
    <property type="entry name" value="SLBB"/>
    <property type="match status" value="1"/>
</dbReference>